<gene>
    <name evidence="1" type="ORF">NCTC10638_00621</name>
</gene>
<evidence type="ECO:0000313" key="2">
    <source>
        <dbReference type="Proteomes" id="UP000254802"/>
    </source>
</evidence>
<protein>
    <submittedName>
        <fullName evidence="1">Uncharacterized protein</fullName>
    </submittedName>
</protein>
<sequence>MLKDTPVITLIGCRNMWLMAQEKVKKLLAESEAKLIGNVVKVDQSNDWASFITTPLWMLTGKKKNRQAAERWHCRKRNGRCKTLRGKTFAHF</sequence>
<proteinExistence type="predicted"/>
<organism evidence="1 2">
    <name type="scientific">Mannheimia haemolytica</name>
    <name type="common">Pasteurella haemolytica</name>
    <dbReference type="NCBI Taxonomy" id="75985"/>
    <lineage>
        <taxon>Bacteria</taxon>
        <taxon>Pseudomonadati</taxon>
        <taxon>Pseudomonadota</taxon>
        <taxon>Gammaproteobacteria</taxon>
        <taxon>Pasteurellales</taxon>
        <taxon>Pasteurellaceae</taxon>
        <taxon>Mannheimia</taxon>
    </lineage>
</organism>
<dbReference type="AlphaFoldDB" id="A0A378MTA9"/>
<reference evidence="1 2" key="1">
    <citation type="submission" date="2018-06" db="EMBL/GenBank/DDBJ databases">
        <authorList>
            <consortium name="Pathogen Informatics"/>
            <person name="Doyle S."/>
        </authorList>
    </citation>
    <scope>NUCLEOTIDE SEQUENCE [LARGE SCALE GENOMIC DNA]</scope>
    <source>
        <strain evidence="1 2">NCTC10638</strain>
    </source>
</reference>
<dbReference type="EMBL" id="UGPN01000002">
    <property type="protein sequence ID" value="STY59451.1"/>
    <property type="molecule type" value="Genomic_DNA"/>
</dbReference>
<dbReference type="Proteomes" id="UP000254802">
    <property type="component" value="Unassembled WGS sequence"/>
</dbReference>
<name>A0A378MTA9_MANHA</name>
<accession>A0A378MTA9</accession>
<evidence type="ECO:0000313" key="1">
    <source>
        <dbReference type="EMBL" id="STY59451.1"/>
    </source>
</evidence>